<feature type="domain" description="Cupin type-2" evidence="1">
    <location>
        <begin position="59"/>
        <end position="131"/>
    </location>
</feature>
<evidence type="ECO:0000259" key="1">
    <source>
        <dbReference type="Pfam" id="PF07883"/>
    </source>
</evidence>
<organism evidence="2">
    <name type="scientific">bioreactor metagenome</name>
    <dbReference type="NCBI Taxonomy" id="1076179"/>
    <lineage>
        <taxon>unclassified sequences</taxon>
        <taxon>metagenomes</taxon>
        <taxon>ecological metagenomes</taxon>
    </lineage>
</organism>
<protein>
    <recommendedName>
        <fullName evidence="1">Cupin type-2 domain-containing protein</fullName>
    </recommendedName>
</protein>
<dbReference type="AlphaFoldDB" id="A0A645IPD9"/>
<reference evidence="2" key="1">
    <citation type="submission" date="2019-08" db="EMBL/GenBank/DDBJ databases">
        <authorList>
            <person name="Kucharzyk K."/>
            <person name="Murdoch R.W."/>
            <person name="Higgins S."/>
            <person name="Loffler F."/>
        </authorList>
    </citation>
    <scope>NUCLEOTIDE SEQUENCE</scope>
</reference>
<dbReference type="SUPFAM" id="SSF51182">
    <property type="entry name" value="RmlC-like cupins"/>
    <property type="match status" value="1"/>
</dbReference>
<gene>
    <name evidence="2" type="ORF">SDC9_200394</name>
</gene>
<name>A0A645IPD9_9ZZZZ</name>
<proteinExistence type="predicted"/>
<dbReference type="InterPro" id="IPR011051">
    <property type="entry name" value="RmlC_Cupin_sf"/>
</dbReference>
<dbReference type="Pfam" id="PF07883">
    <property type="entry name" value="Cupin_2"/>
    <property type="match status" value="1"/>
</dbReference>
<sequence>MSENMKRTVKDADMISGEGFAGGHGHMDVAVVLGKDPDIADIKGNTEDFDSGILFLNWCNLAEGALCGAHPHNVDEEVYYIMKGRGKMTITNPDGSVEVFEAGPDEAIKMKWGSTHSFENVGKGDCIFLAICGNVKYRYPEK</sequence>
<accession>A0A645IPD9</accession>
<comment type="caution">
    <text evidence="2">The sequence shown here is derived from an EMBL/GenBank/DDBJ whole genome shotgun (WGS) entry which is preliminary data.</text>
</comment>
<evidence type="ECO:0000313" key="2">
    <source>
        <dbReference type="EMBL" id="MPN52732.1"/>
    </source>
</evidence>
<dbReference type="InterPro" id="IPR013096">
    <property type="entry name" value="Cupin_2"/>
</dbReference>
<dbReference type="InterPro" id="IPR014710">
    <property type="entry name" value="RmlC-like_jellyroll"/>
</dbReference>
<dbReference type="EMBL" id="VSSQ01119112">
    <property type="protein sequence ID" value="MPN52732.1"/>
    <property type="molecule type" value="Genomic_DNA"/>
</dbReference>
<dbReference type="Gene3D" id="2.60.120.10">
    <property type="entry name" value="Jelly Rolls"/>
    <property type="match status" value="1"/>
</dbReference>